<dbReference type="Proteomes" id="UP000285517">
    <property type="component" value="Chromosome"/>
</dbReference>
<reference evidence="5 6" key="1">
    <citation type="submission" date="2019-01" db="EMBL/GenBank/DDBJ databases">
        <title>Complete genome sequencing of Aequorivita sp. H23M31.</title>
        <authorList>
            <person name="Bae J.-W."/>
        </authorList>
    </citation>
    <scope>NUCLEOTIDE SEQUENCE [LARGE SCALE GENOMIC DNA]</scope>
    <source>
        <strain evidence="5 6">H23M31</strain>
    </source>
</reference>
<evidence type="ECO:0000313" key="6">
    <source>
        <dbReference type="Proteomes" id="UP000285517"/>
    </source>
</evidence>
<evidence type="ECO:0000259" key="4">
    <source>
        <dbReference type="Pfam" id="PF08545"/>
    </source>
</evidence>
<protein>
    <submittedName>
        <fullName evidence="5">Ketoacyl-ACP synthase III</fullName>
    </submittedName>
</protein>
<gene>
    <name evidence="5" type="ORF">EI546_10515</name>
</gene>
<dbReference type="EMBL" id="CP034951">
    <property type="protein sequence ID" value="QAA82128.1"/>
    <property type="molecule type" value="Genomic_DNA"/>
</dbReference>
<keyword evidence="6" id="KW-1185">Reference proteome</keyword>
<organism evidence="5 6">
    <name type="scientific">Aequorivita ciconiae</name>
    <dbReference type="NCBI Taxonomy" id="2494375"/>
    <lineage>
        <taxon>Bacteria</taxon>
        <taxon>Pseudomonadati</taxon>
        <taxon>Bacteroidota</taxon>
        <taxon>Flavobacteriia</taxon>
        <taxon>Flavobacteriales</taxon>
        <taxon>Flavobacteriaceae</taxon>
        <taxon>Aequorivita</taxon>
    </lineage>
</organism>
<dbReference type="OrthoDB" id="9815506at2"/>
<dbReference type="Pfam" id="PF08545">
    <property type="entry name" value="ACP_syn_III"/>
    <property type="match status" value="1"/>
</dbReference>
<dbReference type="CDD" id="cd00830">
    <property type="entry name" value="KAS_III"/>
    <property type="match status" value="1"/>
</dbReference>
<dbReference type="PANTHER" id="PTHR34069">
    <property type="entry name" value="3-OXOACYL-[ACYL-CARRIER-PROTEIN] SYNTHASE 3"/>
    <property type="match status" value="1"/>
</dbReference>
<dbReference type="GO" id="GO:0044550">
    <property type="term" value="P:secondary metabolite biosynthetic process"/>
    <property type="evidence" value="ECO:0007669"/>
    <property type="project" value="TreeGrafter"/>
</dbReference>
<feature type="domain" description="Beta-ketoacyl-[acyl-carrier-protein] synthase III C-terminal" evidence="3">
    <location>
        <begin position="251"/>
        <end position="339"/>
    </location>
</feature>
<accession>A0A410G4B5</accession>
<dbReference type="Gene3D" id="3.40.47.10">
    <property type="match status" value="1"/>
</dbReference>
<dbReference type="PANTHER" id="PTHR34069:SF2">
    <property type="entry name" value="BETA-KETOACYL-[ACYL-CARRIER-PROTEIN] SYNTHASE III"/>
    <property type="match status" value="1"/>
</dbReference>
<sequence length="351" mass="38375">MAFFSIQDIAVKGIATAVPSNIVSNWDYDLLTESEKKLLVKTTGVEQRRMALPGMTTSDLCFEAGEKLLKDLDWKKEEIDILIFVSQSADYYLPATSIILQDRLGLPKSCMAFDIGLGCSGYVYGLSVIAGMLKATGLKKGLLMVGDISTVTCSKKDKSTYPLFGDAGTVTALEFEENAQPIQFDLSSDGSGKDAIIIPHGGIRNLASPESFVKEQIAPGIVRSKMELALNGLDVFNFSIKEVPSSLKEFLERTETTPHSYDYFVMHQANKLMNETIRKKMGFPPEKVPYSISKYGNTSSASIPLTIVSELSRKLENSEKKLLLAGFGVGLSWGAVSLNLKNVVCPEILEL</sequence>
<proteinExistence type="predicted"/>
<dbReference type="InterPro" id="IPR016039">
    <property type="entry name" value="Thiolase-like"/>
</dbReference>
<dbReference type="Pfam" id="PF08541">
    <property type="entry name" value="ACP_syn_III_C"/>
    <property type="match status" value="1"/>
</dbReference>
<dbReference type="RefSeq" id="WP_128250501.1">
    <property type="nucleotide sequence ID" value="NZ_CP034951.1"/>
</dbReference>
<dbReference type="InterPro" id="IPR013751">
    <property type="entry name" value="ACP_syn_III_N"/>
</dbReference>
<keyword evidence="2" id="KW-0012">Acyltransferase</keyword>
<evidence type="ECO:0000259" key="3">
    <source>
        <dbReference type="Pfam" id="PF08541"/>
    </source>
</evidence>
<dbReference type="SUPFAM" id="SSF53901">
    <property type="entry name" value="Thiolase-like"/>
    <property type="match status" value="1"/>
</dbReference>
<keyword evidence="1" id="KW-0808">Transferase</keyword>
<evidence type="ECO:0000256" key="2">
    <source>
        <dbReference type="ARBA" id="ARBA00023315"/>
    </source>
</evidence>
<evidence type="ECO:0000313" key="5">
    <source>
        <dbReference type="EMBL" id="QAA82128.1"/>
    </source>
</evidence>
<evidence type="ECO:0000256" key="1">
    <source>
        <dbReference type="ARBA" id="ARBA00022679"/>
    </source>
</evidence>
<dbReference type="InterPro" id="IPR013747">
    <property type="entry name" value="ACP_syn_III_C"/>
</dbReference>
<feature type="domain" description="Beta-ketoacyl-[acyl-carrier-protein] synthase III N-terminal" evidence="4">
    <location>
        <begin position="113"/>
        <end position="190"/>
    </location>
</feature>
<dbReference type="AlphaFoldDB" id="A0A410G4B5"/>
<dbReference type="KEGG" id="aev:EI546_10515"/>
<dbReference type="GO" id="GO:0006633">
    <property type="term" value="P:fatty acid biosynthetic process"/>
    <property type="evidence" value="ECO:0007669"/>
    <property type="project" value="InterPro"/>
</dbReference>
<dbReference type="GO" id="GO:0004315">
    <property type="term" value="F:3-oxoacyl-[acyl-carrier-protein] synthase activity"/>
    <property type="evidence" value="ECO:0007669"/>
    <property type="project" value="InterPro"/>
</dbReference>
<name>A0A410G4B5_9FLAO</name>